<comment type="pathway">
    <text evidence="2 12">Protein modification; protein sumoylation.</text>
</comment>
<feature type="cross-link" description="Glycyl lysine isopeptide (Lys-Gly) (interchain with G-Cter in SUMO1); alternate" evidence="16">
    <location>
        <position position="223"/>
    </location>
</feature>
<evidence type="ECO:0000256" key="2">
    <source>
        <dbReference type="ARBA" id="ARBA00004718"/>
    </source>
</evidence>
<keyword evidence="23" id="KW-1185">Reference proteome</keyword>
<evidence type="ECO:0000256" key="4">
    <source>
        <dbReference type="ARBA" id="ARBA00022679"/>
    </source>
</evidence>
<evidence type="ECO:0000259" key="21">
    <source>
        <dbReference type="Pfam" id="PF16195"/>
    </source>
</evidence>
<comment type="subcellular location">
    <subcellularLocation>
        <location evidence="1 12">Nucleus</location>
    </subcellularLocation>
</comment>
<feature type="cross-link" description="Glycyl lysine isopeptide (Lys-Gly) (interchain with G-Cter in SUMO)" evidence="16">
    <location>
        <position position="584"/>
    </location>
</feature>
<feature type="binding site" evidence="14">
    <location>
        <begin position="27"/>
        <end position="32"/>
    </location>
    <ligand>
        <name>ATP</name>
        <dbReference type="ChEBI" id="CHEBI:30616"/>
    </ligand>
</feature>
<evidence type="ECO:0000259" key="20">
    <source>
        <dbReference type="Pfam" id="PF14732"/>
    </source>
</evidence>
<feature type="cross-link" description="Glycyl lysine isopeptide (Lys-Gly) (interchain with G-Cter in SUMO1)" evidence="16">
    <location>
        <position position="167"/>
    </location>
</feature>
<feature type="active site" description="Glycyl thioester intermediate" evidence="13 17">
    <location>
        <position position="176"/>
    </location>
</feature>
<feature type="binding site" evidence="14">
    <location>
        <begin position="59"/>
        <end position="62"/>
    </location>
    <ligand>
        <name>ATP</name>
        <dbReference type="ChEBI" id="CHEBI:30616"/>
    </ligand>
</feature>
<name>A0A8C8HW47_ONCTS</name>
<dbReference type="GO" id="GO:0005524">
    <property type="term" value="F:ATP binding"/>
    <property type="evidence" value="ECO:0007669"/>
    <property type="project" value="UniProtKB-UniRule"/>
</dbReference>
<reference evidence="22" key="2">
    <citation type="submission" date="2025-09" db="UniProtKB">
        <authorList>
            <consortium name="Ensembl"/>
        </authorList>
    </citation>
    <scope>IDENTIFICATION</scope>
</reference>
<dbReference type="Gene3D" id="3.50.50.80">
    <property type="entry name" value="Ubiquitin-activating enzyme E1, inactive adenylation domain, subdomain 1"/>
    <property type="match status" value="1"/>
</dbReference>
<dbReference type="Pfam" id="PF00899">
    <property type="entry name" value="ThiF"/>
    <property type="match status" value="1"/>
</dbReference>
<keyword evidence="8 12" id="KW-0862">Zinc</keyword>
<dbReference type="GO" id="GO:0016740">
    <property type="term" value="F:transferase activity"/>
    <property type="evidence" value="ECO:0007669"/>
    <property type="project" value="UniProtKB-KW"/>
</dbReference>
<evidence type="ECO:0000256" key="1">
    <source>
        <dbReference type="ARBA" id="ARBA00004123"/>
    </source>
</evidence>
<dbReference type="GO" id="GO:0046872">
    <property type="term" value="F:metal ion binding"/>
    <property type="evidence" value="ECO:0007669"/>
    <property type="project" value="UniProtKB-KW"/>
</dbReference>
<feature type="binding site" evidence="15">
    <location>
        <position position="399"/>
    </location>
    <ligand>
        <name>Zn(2+)</name>
        <dbReference type="ChEBI" id="CHEBI:29105"/>
    </ligand>
</feature>
<dbReference type="Ensembl" id="ENSOTST00005077308.2">
    <property type="protein sequence ID" value="ENSOTSP00005071252.1"/>
    <property type="gene ID" value="ENSOTSG00005033428.2"/>
</dbReference>
<keyword evidence="5 12" id="KW-0479">Metal-binding</keyword>
<evidence type="ECO:0000256" key="11">
    <source>
        <dbReference type="ARBA" id="ARBA00026003"/>
    </source>
</evidence>
<evidence type="ECO:0000256" key="13">
    <source>
        <dbReference type="PIRSR" id="PIRSR039133-1"/>
    </source>
</evidence>
<evidence type="ECO:0000256" key="16">
    <source>
        <dbReference type="PIRSR" id="PIRSR039133-4"/>
    </source>
</evidence>
<evidence type="ECO:0000256" key="18">
    <source>
        <dbReference type="SAM" id="MobiDB-lite"/>
    </source>
</evidence>
<feature type="binding site" evidence="14">
    <location>
        <position position="75"/>
    </location>
    <ligand>
        <name>ATP</name>
        <dbReference type="ChEBI" id="CHEBI:30616"/>
    </ligand>
</feature>
<evidence type="ECO:0000313" key="23">
    <source>
        <dbReference type="Proteomes" id="UP000694402"/>
    </source>
</evidence>
<evidence type="ECO:0000256" key="3">
    <source>
        <dbReference type="ARBA" id="ARBA00005673"/>
    </source>
</evidence>
<dbReference type="InterPro" id="IPR045886">
    <property type="entry name" value="ThiF/MoeB/HesA"/>
</dbReference>
<feature type="binding site" evidence="15">
    <location>
        <position position="161"/>
    </location>
    <ligand>
        <name>Zn(2+)</name>
        <dbReference type="ChEBI" id="CHEBI:29105"/>
    </ligand>
</feature>
<keyword evidence="10 12" id="KW-0539">Nucleus</keyword>
<feature type="binding site" evidence="15">
    <location>
        <position position="396"/>
    </location>
    <ligand>
        <name>Zn(2+)</name>
        <dbReference type="ChEBI" id="CHEBI:29105"/>
    </ligand>
</feature>
<feature type="region of interest" description="Disordered" evidence="18">
    <location>
        <begin position="504"/>
        <end position="603"/>
    </location>
</feature>
<accession>A0A8C8HW47</accession>
<evidence type="ECO:0000256" key="12">
    <source>
        <dbReference type="PIRNR" id="PIRNR039133"/>
    </source>
</evidence>
<dbReference type="InterPro" id="IPR030661">
    <property type="entry name" value="Uba2"/>
</dbReference>
<dbReference type="GO" id="GO:0019948">
    <property type="term" value="F:SUMO activating enzyme activity"/>
    <property type="evidence" value="ECO:0007669"/>
    <property type="project" value="UniProtKB-UniRule"/>
</dbReference>
<dbReference type="InterPro" id="IPR035985">
    <property type="entry name" value="Ubiquitin-activating_enz"/>
</dbReference>
<evidence type="ECO:0000256" key="8">
    <source>
        <dbReference type="ARBA" id="ARBA00022833"/>
    </source>
</evidence>
<dbReference type="Gene3D" id="3.10.290.20">
    <property type="entry name" value="Ubiquitin-like 2 activating enzyme e1b. Chain: B, domain 3"/>
    <property type="match status" value="1"/>
</dbReference>
<dbReference type="GO" id="GO:0016925">
    <property type="term" value="P:protein sumoylation"/>
    <property type="evidence" value="ECO:0007669"/>
    <property type="project" value="UniProtKB-UniRule"/>
</dbReference>
<dbReference type="SUPFAM" id="SSF69572">
    <property type="entry name" value="Activating enzymes of the ubiquitin-like proteins"/>
    <property type="match status" value="1"/>
</dbReference>
<dbReference type="Proteomes" id="UP000694402">
    <property type="component" value="Unassembled WGS sequence"/>
</dbReference>
<feature type="domain" description="Ubiquitin/SUMO-activating enzyme ubiquitin-like" evidence="20">
    <location>
        <begin position="407"/>
        <end position="494"/>
    </location>
</feature>
<evidence type="ECO:0000256" key="17">
    <source>
        <dbReference type="PROSITE-ProRule" id="PRU10132"/>
    </source>
</evidence>
<feature type="binding site" evidence="15">
    <location>
        <position position="164"/>
    </location>
    <ligand>
        <name>Zn(2+)</name>
        <dbReference type="ChEBI" id="CHEBI:29105"/>
    </ligand>
</feature>
<dbReference type="InterPro" id="IPR032426">
    <property type="entry name" value="UBA2_C"/>
</dbReference>
<dbReference type="InterPro" id="IPR042449">
    <property type="entry name" value="Ub-E1_IAD_1"/>
</dbReference>
<comment type="subunit">
    <text evidence="11">Heterodimer of SAE1 and UBA2/SAE2. The heterodimer corresponds to the two domains that are encoded on a single polypeptide chain in ubiquitin-activating enzyme E1. Interacts with UBE2I.</text>
</comment>
<evidence type="ECO:0000256" key="10">
    <source>
        <dbReference type="ARBA" id="ARBA00023242"/>
    </source>
</evidence>
<keyword evidence="12" id="KW-0832">Ubl conjugation</keyword>
<dbReference type="InterPro" id="IPR000594">
    <property type="entry name" value="ThiF_NAD_FAD-bd"/>
</dbReference>
<dbReference type="FunFam" id="3.40.50.720:FF:000618">
    <property type="entry name" value="SUMO-activating enzyme subunit 2"/>
    <property type="match status" value="1"/>
</dbReference>
<feature type="cross-link" description="Glycyl lysine isopeptide (Lys-Gly) (interchain with G-Cter in SUMO)" evidence="16">
    <location>
        <position position="244"/>
    </location>
</feature>
<feature type="compositionally biased region" description="Acidic residues" evidence="18">
    <location>
        <begin position="593"/>
        <end position="603"/>
    </location>
</feature>
<evidence type="ECO:0000256" key="15">
    <source>
        <dbReference type="PIRSR" id="PIRSR039133-3"/>
    </source>
</evidence>
<gene>
    <name evidence="22" type="primary">UBA2</name>
</gene>
<evidence type="ECO:0000256" key="7">
    <source>
        <dbReference type="ARBA" id="ARBA00022786"/>
    </source>
</evidence>
<dbReference type="InterPro" id="IPR033127">
    <property type="entry name" value="UBQ-activ_enz_E1_Cys_AS"/>
</dbReference>
<dbReference type="PROSITE" id="PS00865">
    <property type="entry name" value="UBIQUITIN_ACTIVAT_2"/>
    <property type="match status" value="1"/>
</dbReference>
<sequence>MVTLQLVGSLRKELADSLSTCRLLVVGAGGIGCELLKNVVLTGFKNIEVIDLDIIDVSNLNRQFLFQKKHVGKSKAQVAKESVLQFCPTANITAYHDSIMNPDYNVEFFRNFMLVMNALDNRAARNHVNRMCLAADIPLIESGTAGYLGQVTVIKKGLTECYECQPKPTQKTFPGCTIRNTPSEPIHCIVWAKYLFNQLFGEEDADQEVSPDTSCVLWDGDIKRVSTKAWARSTGYDPVKLFNKLFKDDIQYLLTMDKLWKKRKAPLPLDWPEHQKLTCPQGVTGMGLKDQRVFGVAGYCQLFSRSVETLHSMLADKGDGAEEWIWMGNCDDPPAMDFVTAALSNFILFFTNALLEALKILSGDVEQCRTIFLNKQPNPRKKLLVPCALDPPSANCYVCASKPEVTVKLNVHKTLVLALQDKILKEKFGMVAPDVQIEDGKGTILISSEEGETEANNCKFLSDFAIRNGSRLQVDDFLQDYTLLVNVIHCENLEKDVEFEVVGDAPDKAPAPTRSQEEGKNVANGNKESSEPSTSSEAPAEQNDILLVDSDEEVPSSSTMAVSMESGGHKRKLHDAETGEASAKRQHLSQPSADDDNDIIALD</sequence>
<keyword evidence="6 12" id="KW-0547">Nucleotide-binding</keyword>
<dbReference type="Pfam" id="PF14732">
    <property type="entry name" value="UAE_UbL"/>
    <property type="match status" value="1"/>
</dbReference>
<keyword evidence="7 12" id="KW-0833">Ubl conjugation pathway</keyword>
<protein>
    <recommendedName>
        <fullName evidence="12">SUMO-activating enzyme subunit 2</fullName>
        <ecNumber evidence="12">2.3.2.-</ecNumber>
    </recommendedName>
</protein>
<dbReference type="Pfam" id="PF16195">
    <property type="entry name" value="UBA2_C"/>
    <property type="match status" value="1"/>
</dbReference>
<dbReference type="GO" id="GO:0005737">
    <property type="term" value="C:cytoplasm"/>
    <property type="evidence" value="ECO:0007669"/>
    <property type="project" value="TreeGrafter"/>
</dbReference>
<dbReference type="Gene3D" id="1.10.10.520">
    <property type="entry name" value="Ubiquitin activating enzymes (Uba3). Chain: B, domain 2"/>
    <property type="match status" value="1"/>
</dbReference>
<dbReference type="GeneTree" id="ENSGT00940000164507"/>
<dbReference type="AlphaFoldDB" id="A0A8C8HW47"/>
<dbReference type="UniPathway" id="UPA00886"/>
<evidence type="ECO:0000313" key="22">
    <source>
        <dbReference type="Ensembl" id="ENSOTSP00005071252.1"/>
    </source>
</evidence>
<dbReference type="FunFam" id="3.50.50.80:FF:000002">
    <property type="entry name" value="SUMO-activating enzyme subunit 2"/>
    <property type="match status" value="1"/>
</dbReference>
<comment type="similarity">
    <text evidence="3 12">Belongs to the ubiquitin-activating E1 family.</text>
</comment>
<feature type="binding site" evidence="14">
    <location>
        <begin position="98"/>
        <end position="99"/>
    </location>
    <ligand>
        <name>ATP</name>
        <dbReference type="ChEBI" id="CHEBI:30616"/>
    </ligand>
</feature>
<organism evidence="22 23">
    <name type="scientific">Oncorhynchus tshawytscha</name>
    <name type="common">Chinook salmon</name>
    <name type="synonym">Salmo tshawytscha</name>
    <dbReference type="NCBI Taxonomy" id="74940"/>
    <lineage>
        <taxon>Eukaryota</taxon>
        <taxon>Metazoa</taxon>
        <taxon>Chordata</taxon>
        <taxon>Craniata</taxon>
        <taxon>Vertebrata</taxon>
        <taxon>Euteleostomi</taxon>
        <taxon>Actinopterygii</taxon>
        <taxon>Neopterygii</taxon>
        <taxon>Teleostei</taxon>
        <taxon>Protacanthopterygii</taxon>
        <taxon>Salmoniformes</taxon>
        <taxon>Salmonidae</taxon>
        <taxon>Salmoninae</taxon>
        <taxon>Oncorhynchus</taxon>
    </lineage>
</organism>
<dbReference type="EC" id="2.3.2.-" evidence="12"/>
<feature type="binding site" evidence="14">
    <location>
        <position position="51"/>
    </location>
    <ligand>
        <name>ATP</name>
        <dbReference type="ChEBI" id="CHEBI:30616"/>
    </ligand>
</feature>
<dbReference type="PANTHER" id="PTHR10953:SF5">
    <property type="entry name" value="SUMO-ACTIVATING ENZYME SUBUNIT 2"/>
    <property type="match status" value="1"/>
</dbReference>
<evidence type="ECO:0000256" key="5">
    <source>
        <dbReference type="ARBA" id="ARBA00022723"/>
    </source>
</evidence>
<keyword evidence="9 12" id="KW-0067">ATP-binding</keyword>
<feature type="domain" description="SUMO-activating enzyme subunit 2 C-terminal" evidence="21">
    <location>
        <begin position="504"/>
        <end position="598"/>
    </location>
</feature>
<feature type="cross-link" description="Glycyl lysine isopeptide (Lys-Gly) (interchain with G-Cter in SUMO1)" evidence="16">
    <location>
        <position position="375"/>
    </location>
</feature>
<feature type="compositionally biased region" description="Low complexity" evidence="18">
    <location>
        <begin position="531"/>
        <end position="541"/>
    </location>
</feature>
<dbReference type="InterPro" id="IPR023318">
    <property type="entry name" value="Ub_act_enz_dom_a_sf"/>
</dbReference>
<reference evidence="22" key="1">
    <citation type="submission" date="2025-08" db="UniProtKB">
        <authorList>
            <consortium name="Ensembl"/>
        </authorList>
    </citation>
    <scope>IDENTIFICATION</scope>
</reference>
<dbReference type="InterPro" id="IPR028077">
    <property type="entry name" value="UAE_UbL_dom"/>
</dbReference>
<keyword evidence="4" id="KW-0808">Transferase</keyword>
<feature type="domain" description="THIF-type NAD/FAD binding fold" evidence="19">
    <location>
        <begin position="10"/>
        <end position="366"/>
    </location>
</feature>
<dbReference type="PIRSF" id="PIRSF039133">
    <property type="entry name" value="SUMO_E1B"/>
    <property type="match status" value="1"/>
</dbReference>
<evidence type="ECO:0000259" key="19">
    <source>
        <dbReference type="Pfam" id="PF00899"/>
    </source>
</evidence>
<dbReference type="GO" id="GO:0031510">
    <property type="term" value="C:SUMO activating enzyme complex"/>
    <property type="evidence" value="ECO:0007669"/>
    <property type="project" value="UniProtKB-UniRule"/>
</dbReference>
<evidence type="ECO:0000256" key="9">
    <source>
        <dbReference type="ARBA" id="ARBA00022840"/>
    </source>
</evidence>
<comment type="function">
    <text evidence="12">The heterodimer acts as an E1 ligase for SUMO1, SUMO2, SUMO3, and probably SUMO4. It mediates ATP-dependent activation of SUMO proteins followed by formation of a thioester bond between a SUMO protein and a conserved active site cysteine residue on UBA2/SAE2.</text>
</comment>
<feature type="cross-link" description="Glycyl lysine isopeptide (Lys-Gly) (interchain with G-Cter in SUMO)" evidence="16">
    <location>
        <position position="193"/>
    </location>
</feature>
<feature type="binding site" evidence="14">
    <location>
        <begin position="120"/>
        <end position="125"/>
    </location>
    <ligand>
        <name>ATP</name>
        <dbReference type="ChEBI" id="CHEBI:30616"/>
    </ligand>
</feature>
<dbReference type="FunFam" id="3.10.290.20:FF:000002">
    <property type="entry name" value="SUMO-activating enzyme subunit 2"/>
    <property type="match status" value="1"/>
</dbReference>
<evidence type="ECO:0000256" key="6">
    <source>
        <dbReference type="ARBA" id="ARBA00022741"/>
    </source>
</evidence>
<evidence type="ECO:0000256" key="14">
    <source>
        <dbReference type="PIRSR" id="PIRSR039133-2"/>
    </source>
</evidence>
<dbReference type="PANTHER" id="PTHR10953">
    <property type="entry name" value="UBIQUITIN-ACTIVATING ENZYME E1"/>
    <property type="match status" value="1"/>
</dbReference>
<proteinExistence type="inferred from homology"/>